<evidence type="ECO:0000313" key="4">
    <source>
        <dbReference type="Proteomes" id="UP000027920"/>
    </source>
</evidence>
<dbReference type="STRING" id="1182545.A0A072PBA8"/>
<dbReference type="AlphaFoldDB" id="A0A072PBA8"/>
<reference evidence="3 4" key="1">
    <citation type="submission" date="2013-03" db="EMBL/GenBank/DDBJ databases">
        <title>The Genome Sequence of Exophiala aquamarina CBS 119918.</title>
        <authorList>
            <consortium name="The Broad Institute Genomics Platform"/>
            <person name="Cuomo C."/>
            <person name="de Hoog S."/>
            <person name="Gorbushina A."/>
            <person name="Walker B."/>
            <person name="Young S.K."/>
            <person name="Zeng Q."/>
            <person name="Gargeya S."/>
            <person name="Fitzgerald M."/>
            <person name="Haas B."/>
            <person name="Abouelleil A."/>
            <person name="Allen A.W."/>
            <person name="Alvarado L."/>
            <person name="Arachchi H.M."/>
            <person name="Berlin A.M."/>
            <person name="Chapman S.B."/>
            <person name="Gainer-Dewar J."/>
            <person name="Goldberg J."/>
            <person name="Griggs A."/>
            <person name="Gujja S."/>
            <person name="Hansen M."/>
            <person name="Howarth C."/>
            <person name="Imamovic A."/>
            <person name="Ireland A."/>
            <person name="Larimer J."/>
            <person name="McCowan C."/>
            <person name="Murphy C."/>
            <person name="Pearson M."/>
            <person name="Poon T.W."/>
            <person name="Priest M."/>
            <person name="Roberts A."/>
            <person name="Saif S."/>
            <person name="Shea T."/>
            <person name="Sisk P."/>
            <person name="Sykes S."/>
            <person name="Wortman J."/>
            <person name="Nusbaum C."/>
            <person name="Birren B."/>
        </authorList>
    </citation>
    <scope>NUCLEOTIDE SEQUENCE [LARGE SCALE GENOMIC DNA]</scope>
    <source>
        <strain evidence="3 4">CBS 119918</strain>
    </source>
</reference>
<feature type="region of interest" description="Disordered" evidence="1">
    <location>
        <begin position="49"/>
        <end position="99"/>
    </location>
</feature>
<sequence length="1107" mass="120798">MERDGLLIPLVQRWFDETSCHAATQQSMASGKDTGIDDLFSSLTITQPGNCSSSSDISFPLPQGVGSLSDPPWSDIPGSPSRIDVSQTPSDGQKRYDMRPREGNDFVSSIIGEMSNLSILQQPLSEFCPNISDPLARDSVWAKLSSPLERRDFETGALYIFERDGSPGHVKIGWTAVTIEARRKAWAMHGYEPRILFEILDVPYAQRVETLTHFELIKEWRQEVKCRAEECQVKHREWFEVTKDKAQQVLGDWAKFIIRAQPYNQDGSLDEKWRKIINVMEEKGDAITAASMLKNIDMSFVDESTLVDDSADLNSVQDVDHTDDLKDQTPFGKKVSDMSSEFLLARKLEKVSSRLRSSLVMSEGPFTQVALSQVAERQPLIKLTLEPECLPTSQSQVQTRKLASAPLREIPAVQAEQKPLPSLESLLNEGSSEMTNGQSTSQSLFAGKPTSQTTSRLRAETSKSTTNSPMGAGKNFFQLDSFSEREPPSGQSHSLSDPSEESVFQFGPPLKIEDKAPSPSSFQFGKTSLQLEMSPNKPSAPSKLQSTSSQYEGLLFSYGPPPKTDSAPPTSSMFRFGKPPISSTISFETKSLLSPSQLSNAPSEKAGFKIDLSSRSGTGAGAGAEAKFSMPSSFQPGGLAFQHALPQKSASATALQLLNTTRETSIFQFDTLSINERTSAESTSPTSRSSVDPLHRSRVRSPLFDEAAFPTIASPRTESPELAFQSVSPNKNAALDQGLRSSGLNFDKAGILAWQLSKTEPVSQQPQSEKTRQSPTEDTLFQFGSSCKTISPFKVQVPPALPSHLTRESTFQFGGLSTMEPVFKGKSVSTIQNDITGNQVFNFRALPKITQPHQPESTQLQIAKPPLFQFGVPNVSETLVKETHNWPISVVSSRAALALEGSENSVQVSQMISTSSTGHTPNSRNGREEVLVQGAIADKGISSPSEIPPPRGTALESDAVLTESEQGRPFLPPSSDLQKWVASTLSLHKGEPNPSLQEPFPDNSEESLSNRIGVALEAKQSGPCEQIARSEPVQQSPEIKSQNGSPTEEMETKNYDQGRGRITADDDAVTEEGVLDDEQTLVEITAPKVLERAASELVAQLSEAVST</sequence>
<dbReference type="Proteomes" id="UP000027920">
    <property type="component" value="Unassembled WGS sequence"/>
</dbReference>
<dbReference type="PANTHER" id="PTHR28094">
    <property type="entry name" value="MEIOTICALLY UP-REGULATED GENE 113 PROTEIN"/>
    <property type="match status" value="1"/>
</dbReference>
<dbReference type="HOGENOM" id="CLU_282282_0_0_1"/>
<dbReference type="InterPro" id="IPR018306">
    <property type="entry name" value="Phage_T5_Orf172_DNA-bd"/>
</dbReference>
<feature type="region of interest" description="Disordered" evidence="1">
    <location>
        <begin position="677"/>
        <end position="697"/>
    </location>
</feature>
<evidence type="ECO:0000313" key="3">
    <source>
        <dbReference type="EMBL" id="KEF57057.1"/>
    </source>
</evidence>
<feature type="compositionally biased region" description="Polar residues" evidence="1">
    <location>
        <begin position="518"/>
        <end position="546"/>
    </location>
</feature>
<proteinExistence type="predicted"/>
<feature type="compositionally biased region" description="Polar residues" evidence="1">
    <location>
        <begin position="1032"/>
        <end position="1046"/>
    </location>
</feature>
<name>A0A072PBA8_9EURO</name>
<accession>A0A072PBA8</accession>
<dbReference type="GeneID" id="25282161"/>
<feature type="compositionally biased region" description="Polar residues" evidence="1">
    <location>
        <begin position="434"/>
        <end position="469"/>
    </location>
</feature>
<comment type="caution">
    <text evidence="3">The sequence shown here is derived from an EMBL/GenBank/DDBJ whole genome shotgun (WGS) entry which is preliminary data.</text>
</comment>
<dbReference type="Pfam" id="PF10544">
    <property type="entry name" value="T5orf172"/>
    <property type="match status" value="1"/>
</dbReference>
<evidence type="ECO:0000256" key="1">
    <source>
        <dbReference type="SAM" id="MobiDB-lite"/>
    </source>
</evidence>
<feature type="compositionally biased region" description="Basic and acidic residues" evidence="1">
    <location>
        <begin position="1050"/>
        <end position="1064"/>
    </location>
</feature>
<feature type="domain" description="Bacteriophage T5 Orf172 DNA-binding" evidence="2">
    <location>
        <begin position="164"/>
        <end position="253"/>
    </location>
</feature>
<dbReference type="OrthoDB" id="3511049at2759"/>
<protein>
    <recommendedName>
        <fullName evidence="2">Bacteriophage T5 Orf172 DNA-binding domain-containing protein</fullName>
    </recommendedName>
</protein>
<dbReference type="EMBL" id="AMGV01000005">
    <property type="protein sequence ID" value="KEF57057.1"/>
    <property type="molecule type" value="Genomic_DNA"/>
</dbReference>
<feature type="compositionally biased region" description="Low complexity" evidence="1">
    <location>
        <begin position="677"/>
        <end position="690"/>
    </location>
</feature>
<keyword evidence="4" id="KW-1185">Reference proteome</keyword>
<dbReference type="SMART" id="SM00974">
    <property type="entry name" value="T5orf172"/>
    <property type="match status" value="1"/>
</dbReference>
<feature type="region of interest" description="Disordered" evidence="1">
    <location>
        <begin position="1028"/>
        <end position="1066"/>
    </location>
</feature>
<dbReference type="RefSeq" id="XP_013259647.1">
    <property type="nucleotide sequence ID" value="XM_013404193.1"/>
</dbReference>
<dbReference type="PANTHER" id="PTHR28094:SF1">
    <property type="entry name" value="MEIOTICALLY UP-REGULATED GENE 113 PROTEIN"/>
    <property type="match status" value="1"/>
</dbReference>
<dbReference type="InterPro" id="IPR053006">
    <property type="entry name" value="Meiosis_regulatory"/>
</dbReference>
<dbReference type="VEuPathDB" id="FungiDB:A1O9_07247"/>
<organism evidence="3 4">
    <name type="scientific">Exophiala aquamarina CBS 119918</name>
    <dbReference type="NCBI Taxonomy" id="1182545"/>
    <lineage>
        <taxon>Eukaryota</taxon>
        <taxon>Fungi</taxon>
        <taxon>Dikarya</taxon>
        <taxon>Ascomycota</taxon>
        <taxon>Pezizomycotina</taxon>
        <taxon>Eurotiomycetes</taxon>
        <taxon>Chaetothyriomycetidae</taxon>
        <taxon>Chaetothyriales</taxon>
        <taxon>Herpotrichiellaceae</taxon>
        <taxon>Exophiala</taxon>
    </lineage>
</organism>
<evidence type="ECO:0000259" key="2">
    <source>
        <dbReference type="SMART" id="SM00974"/>
    </source>
</evidence>
<feature type="region of interest" description="Disordered" evidence="1">
    <location>
        <begin position="427"/>
        <end position="546"/>
    </location>
</feature>
<gene>
    <name evidence="3" type="ORF">A1O9_07247</name>
</gene>
<feature type="region of interest" description="Disordered" evidence="1">
    <location>
        <begin position="758"/>
        <end position="777"/>
    </location>
</feature>